<dbReference type="Proteomes" id="UP000255355">
    <property type="component" value="Unassembled WGS sequence"/>
</dbReference>
<protein>
    <submittedName>
        <fullName evidence="3">Uncharacterized protein DUF4190</fullName>
    </submittedName>
</protein>
<dbReference type="STRING" id="1210089.GCA_001613165_06095"/>
<dbReference type="EMBL" id="QQAZ01000020">
    <property type="protein sequence ID" value="RDI43603.1"/>
    <property type="molecule type" value="Genomic_DNA"/>
</dbReference>
<feature type="domain" description="DUF4190" evidence="2">
    <location>
        <begin position="22"/>
        <end position="76"/>
    </location>
</feature>
<gene>
    <name evidence="3" type="ORF">DFR68_12070</name>
</gene>
<dbReference type="AlphaFoldDB" id="A0A370GNT6"/>
<keyword evidence="1" id="KW-0472">Membrane</keyword>
<feature type="transmembrane region" description="Helical" evidence="1">
    <location>
        <begin position="58"/>
        <end position="82"/>
    </location>
</feature>
<evidence type="ECO:0000313" key="3">
    <source>
        <dbReference type="EMBL" id="RDI43603.1"/>
    </source>
</evidence>
<dbReference type="RefSeq" id="WP_068027394.1">
    <property type="nucleotide sequence ID" value="NZ_QQAZ01000020.1"/>
</dbReference>
<keyword evidence="1" id="KW-0812">Transmembrane</keyword>
<accession>A0A370GNT6</accession>
<reference evidence="3 4" key="1">
    <citation type="submission" date="2018-07" db="EMBL/GenBank/DDBJ databases">
        <title>Genomic Encyclopedia of Type Strains, Phase IV (KMG-IV): sequencing the most valuable type-strain genomes for metagenomic binning, comparative biology and taxonomic classification.</title>
        <authorList>
            <person name="Goeker M."/>
        </authorList>
    </citation>
    <scope>NUCLEOTIDE SEQUENCE [LARGE SCALE GENOMIC DNA]</scope>
    <source>
        <strain evidence="3 4">DSM 44952</strain>
    </source>
</reference>
<evidence type="ECO:0000313" key="4">
    <source>
        <dbReference type="Proteomes" id="UP000255355"/>
    </source>
</evidence>
<keyword evidence="1" id="KW-1133">Transmembrane helix</keyword>
<organism evidence="3 4">
    <name type="scientific">Nocardia mexicana</name>
    <dbReference type="NCBI Taxonomy" id="279262"/>
    <lineage>
        <taxon>Bacteria</taxon>
        <taxon>Bacillati</taxon>
        <taxon>Actinomycetota</taxon>
        <taxon>Actinomycetes</taxon>
        <taxon>Mycobacteriales</taxon>
        <taxon>Nocardiaceae</taxon>
        <taxon>Nocardia</taxon>
    </lineage>
</organism>
<comment type="caution">
    <text evidence="3">The sequence shown here is derived from an EMBL/GenBank/DDBJ whole genome shotgun (WGS) entry which is preliminary data.</text>
</comment>
<evidence type="ECO:0000259" key="2">
    <source>
        <dbReference type="Pfam" id="PF13828"/>
    </source>
</evidence>
<proteinExistence type="predicted"/>
<dbReference type="InterPro" id="IPR025241">
    <property type="entry name" value="DUF4190"/>
</dbReference>
<keyword evidence="4" id="KW-1185">Reference proteome</keyword>
<feature type="transmembrane region" description="Helical" evidence="1">
    <location>
        <begin position="22"/>
        <end position="46"/>
    </location>
</feature>
<dbReference type="Pfam" id="PF13828">
    <property type="entry name" value="DUF4190"/>
    <property type="match status" value="1"/>
</dbReference>
<evidence type="ECO:0000256" key="1">
    <source>
        <dbReference type="SAM" id="Phobius"/>
    </source>
</evidence>
<name>A0A370GNT6_9NOCA</name>
<sequence>MNGYAQGSHPGFVAFQEKTNTLAIITLITGLLGFCLIPLILGFISLSQIRKRGEKGRGMAIAGMIATVVWTVAGVVVGVISATNGGTAESLGAATQVLVYLY</sequence>